<proteinExistence type="predicted"/>
<gene>
    <name evidence="1" type="ordered locus">Desca_2138</name>
</gene>
<dbReference type="EMBL" id="CP002736">
    <property type="protein sequence ID" value="AEF94977.1"/>
    <property type="molecule type" value="Genomic_DNA"/>
</dbReference>
<dbReference type="RefSeq" id="WP_013810565.1">
    <property type="nucleotide sequence ID" value="NC_015565.1"/>
</dbReference>
<reference evidence="1" key="1">
    <citation type="submission" date="2011-05" db="EMBL/GenBank/DDBJ databases">
        <title>Complete sequence of Desulfotomaculum carboxydivorans CO-1-SRB.</title>
        <authorList>
            <consortium name="US DOE Joint Genome Institute"/>
            <person name="Lucas S."/>
            <person name="Han J."/>
            <person name="Lapidus A."/>
            <person name="Cheng J.-F."/>
            <person name="Goodwin L."/>
            <person name="Pitluck S."/>
            <person name="Peters L."/>
            <person name="Mikhailova N."/>
            <person name="Lu M."/>
            <person name="Han C."/>
            <person name="Tapia R."/>
            <person name="Land M."/>
            <person name="Hauser L."/>
            <person name="Kyrpides N."/>
            <person name="Ivanova N."/>
            <person name="Pagani I."/>
            <person name="Stams A."/>
            <person name="Plugge C."/>
            <person name="Muyzer G."/>
            <person name="Kuever J."/>
            <person name="Parshina S."/>
            <person name="Ivanova A."/>
            <person name="Nazina T."/>
            <person name="Woyke T."/>
        </authorList>
    </citation>
    <scope>NUCLEOTIDE SEQUENCE [LARGE SCALE GENOMIC DNA]</scope>
    <source>
        <strain evidence="1">CO-1-SRB</strain>
    </source>
</reference>
<keyword evidence="2" id="KW-1185">Reference proteome</keyword>
<sequence>MGVVKFAVMSVLMVLTLTLPGCGKMLASNEDLDTIAITSLVSDTINEKGQRKVIITVKNNNSQIFSGLIKITSLADDGKSLLGFDGIYQSHITPGETVKAVTWLEVDRVPYIETEVVDGVFYQLVK</sequence>
<organism evidence="1 2">
    <name type="scientific">Desulfotomaculum nigrificans (strain DSM 14880 / VKM B-2319 / CO-1-SRB)</name>
    <name type="common">Desulfotomaculum carboxydivorans</name>
    <dbReference type="NCBI Taxonomy" id="868595"/>
    <lineage>
        <taxon>Bacteria</taxon>
        <taxon>Bacillati</taxon>
        <taxon>Bacillota</taxon>
        <taxon>Clostridia</taxon>
        <taxon>Eubacteriales</taxon>
        <taxon>Desulfotomaculaceae</taxon>
        <taxon>Desulfotomaculum</taxon>
    </lineage>
</organism>
<name>F6BA08_DESCC</name>
<evidence type="ECO:0000313" key="2">
    <source>
        <dbReference type="Proteomes" id="UP000009226"/>
    </source>
</evidence>
<dbReference type="HOGENOM" id="CLU_1977916_0_0_9"/>
<evidence type="ECO:0000313" key="1">
    <source>
        <dbReference type="EMBL" id="AEF94977.1"/>
    </source>
</evidence>
<accession>F6BA08</accession>
<dbReference type="Proteomes" id="UP000009226">
    <property type="component" value="Chromosome"/>
</dbReference>
<protein>
    <submittedName>
        <fullName evidence="1">Uncharacterized protein</fullName>
    </submittedName>
</protein>
<dbReference type="AlphaFoldDB" id="F6BA08"/>
<dbReference type="KEGG" id="dca:Desca_2138"/>